<dbReference type="PANTHER" id="PTHR14969">
    <property type="entry name" value="SPHINGOSINE-1-PHOSPHATE PHOSPHOHYDROLASE"/>
    <property type="match status" value="1"/>
</dbReference>
<evidence type="ECO:0000313" key="3">
    <source>
        <dbReference type="EMBL" id="PMS35039.1"/>
    </source>
</evidence>
<feature type="transmembrane region" description="Helical" evidence="1">
    <location>
        <begin position="198"/>
        <end position="217"/>
    </location>
</feature>
<feature type="transmembrane region" description="Helical" evidence="1">
    <location>
        <begin position="28"/>
        <end position="49"/>
    </location>
</feature>
<keyword evidence="1" id="KW-1133">Transmembrane helix</keyword>
<dbReference type="STRING" id="863227.GCA_000373005_05716"/>
<keyword evidence="4" id="KW-1185">Reference proteome</keyword>
<dbReference type="OrthoDB" id="9801622at2"/>
<dbReference type="PANTHER" id="PTHR14969:SF13">
    <property type="entry name" value="AT30094P"/>
    <property type="match status" value="1"/>
</dbReference>
<gene>
    <name evidence="3" type="ORF">C0Z20_20030</name>
</gene>
<feature type="transmembrane region" description="Helical" evidence="1">
    <location>
        <begin position="122"/>
        <end position="151"/>
    </location>
</feature>
<keyword evidence="1" id="KW-0812">Transmembrane</keyword>
<dbReference type="Pfam" id="PF01569">
    <property type="entry name" value="PAP2"/>
    <property type="match status" value="1"/>
</dbReference>
<sequence>MNTFDAAVENFITHAAVSWPFFNHAMRAIASFNLFKGVVPTGLLWAIWFGARRDAGWAREMVIVTLASSLLTMIVGRTLGLFLPFRVRPIYNPDLHLVFPLSEAPELVRRTWSSFPSDHAMLWASVATGIFLIWRWVGVFAFLQLAIFICLPRVYLGLHYATDIIGGAAIGIVVTLILSRDSVKKHFAPMVLRLFDAHPAICYLLAFVFCFELATMFEEPVLIVQSVIKAL</sequence>
<dbReference type="EMBL" id="PNYC01000013">
    <property type="protein sequence ID" value="PMS35039.1"/>
    <property type="molecule type" value="Genomic_DNA"/>
</dbReference>
<dbReference type="InterPro" id="IPR036938">
    <property type="entry name" value="PAP2/HPO_sf"/>
</dbReference>
<evidence type="ECO:0000313" key="4">
    <source>
        <dbReference type="Proteomes" id="UP000235777"/>
    </source>
</evidence>
<comment type="caution">
    <text evidence="3">The sequence shown here is derived from an EMBL/GenBank/DDBJ whole genome shotgun (WGS) entry which is preliminary data.</text>
</comment>
<dbReference type="SMART" id="SM00014">
    <property type="entry name" value="acidPPc"/>
    <property type="match status" value="1"/>
</dbReference>
<organism evidence="3 4">
    <name type="scientific">Trinickia symbiotica</name>
    <dbReference type="NCBI Taxonomy" id="863227"/>
    <lineage>
        <taxon>Bacteria</taxon>
        <taxon>Pseudomonadati</taxon>
        <taxon>Pseudomonadota</taxon>
        <taxon>Betaproteobacteria</taxon>
        <taxon>Burkholderiales</taxon>
        <taxon>Burkholderiaceae</taxon>
        <taxon>Trinickia</taxon>
    </lineage>
</organism>
<keyword evidence="1" id="KW-0472">Membrane</keyword>
<proteinExistence type="predicted"/>
<feature type="domain" description="Phosphatidic acid phosphatase type 2/haloperoxidase" evidence="2">
    <location>
        <begin position="66"/>
        <end position="179"/>
    </location>
</feature>
<name>A0A2N7WZX8_9BURK</name>
<protein>
    <submittedName>
        <fullName evidence="3">Phosphatase PAP2 family protein</fullName>
    </submittedName>
</protein>
<dbReference type="RefSeq" id="WP_018444336.1">
    <property type="nucleotide sequence ID" value="NZ_KB890220.1"/>
</dbReference>
<dbReference type="InterPro" id="IPR000326">
    <property type="entry name" value="PAP2/HPO"/>
</dbReference>
<dbReference type="Proteomes" id="UP000235777">
    <property type="component" value="Unassembled WGS sequence"/>
</dbReference>
<accession>A0A2N7WZX8</accession>
<dbReference type="SUPFAM" id="SSF48317">
    <property type="entry name" value="Acid phosphatase/Vanadium-dependent haloperoxidase"/>
    <property type="match status" value="1"/>
</dbReference>
<reference evidence="3 4" key="1">
    <citation type="submission" date="2018-01" db="EMBL/GenBank/DDBJ databases">
        <title>Whole genome analyses suggest that Burkholderia sensu lato contains two further novel genera in the rhizoxinica-symbiotica group Mycetohabitans gen. nov., and Trinickia gen. nov.: implications for the evolution of diazotrophy and nodulation in the Burkholderiaceae.</title>
        <authorList>
            <person name="Estrada-de los Santos P."/>
            <person name="Palmer M."/>
            <person name="Chavez-Ramirez B."/>
            <person name="Beukes C."/>
            <person name="Steenkamp E.T."/>
            <person name="Hirsch A.M."/>
            <person name="Manyaka P."/>
            <person name="Maluk M."/>
            <person name="Lafos M."/>
            <person name="Crook M."/>
            <person name="Gross E."/>
            <person name="Simon M.F."/>
            <person name="Bueno dos Reis Junior F."/>
            <person name="Poole P.S."/>
            <person name="Venter S.N."/>
            <person name="James E.K."/>
        </authorList>
    </citation>
    <scope>NUCLEOTIDE SEQUENCE [LARGE SCALE GENOMIC DNA]</scope>
    <source>
        <strain evidence="3 4">JPY 581</strain>
    </source>
</reference>
<dbReference type="AlphaFoldDB" id="A0A2N7WZX8"/>
<feature type="transmembrane region" description="Helical" evidence="1">
    <location>
        <begin position="61"/>
        <end position="85"/>
    </location>
</feature>
<dbReference type="Gene3D" id="1.20.144.10">
    <property type="entry name" value="Phosphatidic acid phosphatase type 2/haloperoxidase"/>
    <property type="match status" value="1"/>
</dbReference>
<feature type="transmembrane region" description="Helical" evidence="1">
    <location>
        <begin position="158"/>
        <end position="178"/>
    </location>
</feature>
<evidence type="ECO:0000256" key="1">
    <source>
        <dbReference type="SAM" id="Phobius"/>
    </source>
</evidence>
<evidence type="ECO:0000259" key="2">
    <source>
        <dbReference type="SMART" id="SM00014"/>
    </source>
</evidence>